<evidence type="ECO:0000313" key="1">
    <source>
        <dbReference type="EMBL" id="QYA18504.1"/>
    </source>
</evidence>
<name>A0A8F8PQW1_9VIRU</name>
<reference evidence="1" key="1">
    <citation type="submission" date="2021-06" db="EMBL/GenBank/DDBJ databases">
        <authorList>
            <person name="Rolland C."/>
        </authorList>
    </citation>
    <scope>NUCLEOTIDE SEQUENCE</scope>
    <source>
        <strain evidence="1">347.936635</strain>
    </source>
</reference>
<accession>A0A8F8PQW1</accession>
<dbReference type="EMBL" id="MZ420154">
    <property type="protein sequence ID" value="QYA18504.1"/>
    <property type="molecule type" value="Genomic_DNA"/>
</dbReference>
<protein>
    <submittedName>
        <fullName evidence="1">Uncharacterized protein</fullName>
    </submittedName>
</protein>
<proteinExistence type="predicted"/>
<sequence length="92" mass="10529">MSWSTEFISKCKTIALACFCIPMDQDSETSDYTTIDDHPIIPPKASGSHILVYLGPDMATHKECYDSSDDVKRRLDTLKANRWFSTYRINYA</sequence>
<organism evidence="1">
    <name type="scientific">Clandestinovirus</name>
    <dbReference type="NCBI Taxonomy" id="2831644"/>
    <lineage>
        <taxon>Viruses</taxon>
    </lineage>
</organism>
<gene>
    <name evidence="1" type="ORF">KOM_12_235</name>
</gene>